<dbReference type="AlphaFoldDB" id="A0A8T3DR91"/>
<reference evidence="2" key="1">
    <citation type="submission" date="2021-01" db="EMBL/GenBank/DDBJ databases">
        <authorList>
            <person name="Zahm M."/>
            <person name="Roques C."/>
            <person name="Cabau C."/>
            <person name="Klopp C."/>
            <person name="Donnadieu C."/>
            <person name="Jouanno E."/>
            <person name="Lampietro C."/>
            <person name="Louis A."/>
            <person name="Herpin A."/>
            <person name="Echchiki A."/>
            <person name="Berthelot C."/>
            <person name="Parey E."/>
            <person name="Roest-Crollius H."/>
            <person name="Braasch I."/>
            <person name="Postlethwait J."/>
            <person name="Bobe J."/>
            <person name="Montfort J."/>
            <person name="Bouchez O."/>
            <person name="Begum T."/>
            <person name="Mejri S."/>
            <person name="Adams A."/>
            <person name="Chen W.-J."/>
            <person name="Guiguen Y."/>
        </authorList>
    </citation>
    <scope>NUCLEOTIDE SEQUENCE</scope>
    <source>
        <tissue evidence="2">Blood</tissue>
    </source>
</reference>
<evidence type="ECO:0000313" key="3">
    <source>
        <dbReference type="Proteomes" id="UP000829720"/>
    </source>
</evidence>
<evidence type="ECO:0000313" key="2">
    <source>
        <dbReference type="EMBL" id="KAI1899969.1"/>
    </source>
</evidence>
<feature type="region of interest" description="Disordered" evidence="1">
    <location>
        <begin position="31"/>
        <end position="63"/>
    </location>
</feature>
<proteinExistence type="predicted"/>
<evidence type="ECO:0000256" key="1">
    <source>
        <dbReference type="SAM" id="MobiDB-lite"/>
    </source>
</evidence>
<feature type="compositionally biased region" description="Basic and acidic residues" evidence="1">
    <location>
        <begin position="45"/>
        <end position="63"/>
    </location>
</feature>
<comment type="caution">
    <text evidence="2">The sequence shown here is derived from an EMBL/GenBank/DDBJ whole genome shotgun (WGS) entry which is preliminary data.</text>
</comment>
<sequence length="104" mass="11651">MVSFAASFSFFQTSPFFDLVHYGEEAGNFVNRAQSSEGRSRAPRAAHDRQKEGRIKSKRGAERVENQRLASDVSCLSGKSCVLMVGFHGRHWPGLYKDEKVLEA</sequence>
<gene>
    <name evidence="2" type="ORF">AGOR_G00067400</name>
</gene>
<protein>
    <submittedName>
        <fullName evidence="2">Uncharacterized protein</fullName>
    </submittedName>
</protein>
<dbReference type="EMBL" id="JAERUA010000005">
    <property type="protein sequence ID" value="KAI1899969.1"/>
    <property type="molecule type" value="Genomic_DNA"/>
</dbReference>
<accession>A0A8T3DR91</accession>
<name>A0A8T3DR91_9TELE</name>
<keyword evidence="3" id="KW-1185">Reference proteome</keyword>
<organism evidence="2 3">
    <name type="scientific">Albula goreensis</name>
    <dbReference type="NCBI Taxonomy" id="1534307"/>
    <lineage>
        <taxon>Eukaryota</taxon>
        <taxon>Metazoa</taxon>
        <taxon>Chordata</taxon>
        <taxon>Craniata</taxon>
        <taxon>Vertebrata</taxon>
        <taxon>Euteleostomi</taxon>
        <taxon>Actinopterygii</taxon>
        <taxon>Neopterygii</taxon>
        <taxon>Teleostei</taxon>
        <taxon>Albuliformes</taxon>
        <taxon>Albulidae</taxon>
        <taxon>Albula</taxon>
    </lineage>
</organism>
<dbReference type="Proteomes" id="UP000829720">
    <property type="component" value="Unassembled WGS sequence"/>
</dbReference>